<gene>
    <name evidence="1" type="ORF">S01H1_21597</name>
</gene>
<evidence type="ECO:0000313" key="1">
    <source>
        <dbReference type="EMBL" id="GAF96089.1"/>
    </source>
</evidence>
<protein>
    <submittedName>
        <fullName evidence="1">Uncharacterized protein</fullName>
    </submittedName>
</protein>
<reference evidence="1" key="1">
    <citation type="journal article" date="2014" name="Front. Microbiol.">
        <title>High frequency of phylogenetically diverse reductive dehalogenase-homologous genes in deep subseafloor sedimentary metagenomes.</title>
        <authorList>
            <person name="Kawai M."/>
            <person name="Futagami T."/>
            <person name="Toyoda A."/>
            <person name="Takaki Y."/>
            <person name="Nishi S."/>
            <person name="Hori S."/>
            <person name="Arai W."/>
            <person name="Tsubouchi T."/>
            <person name="Morono Y."/>
            <person name="Uchiyama I."/>
            <person name="Ito T."/>
            <person name="Fujiyama A."/>
            <person name="Inagaki F."/>
            <person name="Takami H."/>
        </authorList>
    </citation>
    <scope>NUCLEOTIDE SEQUENCE</scope>
    <source>
        <strain evidence="1">Expedition CK06-06</strain>
    </source>
</reference>
<comment type="caution">
    <text evidence="1">The sequence shown here is derived from an EMBL/GenBank/DDBJ whole genome shotgun (WGS) entry which is preliminary data.</text>
</comment>
<name>X0TS90_9ZZZZ</name>
<accession>X0TS90</accession>
<proteinExistence type="predicted"/>
<sequence>AGLDRSRLQSIARSYDSAKIHNLVGYLERLEVPAHA</sequence>
<dbReference type="AlphaFoldDB" id="X0TS90"/>
<feature type="non-terminal residue" evidence="1">
    <location>
        <position position="1"/>
    </location>
</feature>
<organism evidence="1">
    <name type="scientific">marine sediment metagenome</name>
    <dbReference type="NCBI Taxonomy" id="412755"/>
    <lineage>
        <taxon>unclassified sequences</taxon>
        <taxon>metagenomes</taxon>
        <taxon>ecological metagenomes</taxon>
    </lineage>
</organism>
<dbReference type="EMBL" id="BARS01012007">
    <property type="protein sequence ID" value="GAF96089.1"/>
    <property type="molecule type" value="Genomic_DNA"/>
</dbReference>